<dbReference type="AlphaFoldDB" id="A0A7S1JBW3"/>
<organism evidence="2">
    <name type="scientific">Eutreptiella gymnastica</name>
    <dbReference type="NCBI Taxonomy" id="73025"/>
    <lineage>
        <taxon>Eukaryota</taxon>
        <taxon>Discoba</taxon>
        <taxon>Euglenozoa</taxon>
        <taxon>Euglenida</taxon>
        <taxon>Spirocuta</taxon>
        <taxon>Euglenophyceae</taxon>
        <taxon>Eutreptiales</taxon>
        <taxon>Eutreptiaceae</taxon>
        <taxon>Eutreptiella</taxon>
    </lineage>
</organism>
<dbReference type="EMBL" id="HBGA01135625">
    <property type="protein sequence ID" value="CAD9039143.1"/>
    <property type="molecule type" value="Transcribed_RNA"/>
</dbReference>
<name>A0A7S1JBW3_9EUGL</name>
<reference evidence="2" key="1">
    <citation type="submission" date="2021-01" db="EMBL/GenBank/DDBJ databases">
        <authorList>
            <person name="Corre E."/>
            <person name="Pelletier E."/>
            <person name="Niang G."/>
            <person name="Scheremetjew M."/>
            <person name="Finn R."/>
            <person name="Kale V."/>
            <person name="Holt S."/>
            <person name="Cochrane G."/>
            <person name="Meng A."/>
            <person name="Brown T."/>
            <person name="Cohen L."/>
        </authorList>
    </citation>
    <scope>NUCLEOTIDE SEQUENCE</scope>
    <source>
        <strain evidence="2">NIES-381</strain>
    </source>
</reference>
<evidence type="ECO:0000313" key="2">
    <source>
        <dbReference type="EMBL" id="CAD9039143.1"/>
    </source>
</evidence>
<gene>
    <name evidence="2" type="ORF">EGYM00392_LOCUS50306</name>
</gene>
<protein>
    <submittedName>
        <fullName evidence="2">Uncharacterized protein</fullName>
    </submittedName>
</protein>
<proteinExistence type="predicted"/>
<feature type="transmembrane region" description="Helical" evidence="1">
    <location>
        <begin position="27"/>
        <end position="47"/>
    </location>
</feature>
<keyword evidence="1" id="KW-0812">Transmembrane</keyword>
<evidence type="ECO:0000256" key="1">
    <source>
        <dbReference type="SAM" id="Phobius"/>
    </source>
</evidence>
<keyword evidence="1" id="KW-0472">Membrane</keyword>
<sequence>MLPKGPSFLRGCLCCLFDRRLMQVLEVFIFAEMFIFFVSCLICRVGLVCGQGLTTMWIETTIRTNLCGLPRVLGKIECAAHSTQVCVWGSSGGATPLIPRSVDCLPVTCLPWVNCIPPSPKMFRMCGSKGA</sequence>
<accession>A0A7S1JBW3</accession>
<keyword evidence="1" id="KW-1133">Transmembrane helix</keyword>